<dbReference type="PROSITE" id="PS50020">
    <property type="entry name" value="WW_DOMAIN_2"/>
    <property type="match status" value="1"/>
</dbReference>
<accession>A0AAV2YUN1</accession>
<dbReference type="EMBL" id="DAKRPA010000119">
    <property type="protein sequence ID" value="DAZ97996.1"/>
    <property type="molecule type" value="Genomic_DNA"/>
</dbReference>
<dbReference type="Pfam" id="PF00076">
    <property type="entry name" value="RRM_1"/>
    <property type="match status" value="1"/>
</dbReference>
<dbReference type="AlphaFoldDB" id="A0AAV2YUN1"/>
<feature type="compositionally biased region" description="Polar residues" evidence="3">
    <location>
        <begin position="253"/>
        <end position="264"/>
    </location>
</feature>
<protein>
    <recommendedName>
        <fullName evidence="8">CUG-BP-and ETR-3-like factor</fullName>
    </recommendedName>
</protein>
<reference evidence="6" key="1">
    <citation type="submission" date="2022-11" db="EMBL/GenBank/DDBJ databases">
        <authorList>
            <person name="Morgan W.R."/>
            <person name="Tartar A."/>
        </authorList>
    </citation>
    <scope>NUCLEOTIDE SEQUENCE</scope>
    <source>
        <strain evidence="6">ARSEF 373</strain>
    </source>
</reference>
<reference evidence="6" key="2">
    <citation type="journal article" date="2023" name="Microbiol Resour">
        <title>Decontamination and Annotation of the Draft Genome Sequence of the Oomycete Lagenidium giganteum ARSEF 373.</title>
        <authorList>
            <person name="Morgan W.R."/>
            <person name="Tartar A."/>
        </authorList>
    </citation>
    <scope>NUCLEOTIDE SEQUENCE</scope>
    <source>
        <strain evidence="6">ARSEF 373</strain>
    </source>
</reference>
<feature type="region of interest" description="Disordered" evidence="3">
    <location>
        <begin position="1"/>
        <end position="35"/>
    </location>
</feature>
<name>A0AAV2YUN1_9STRA</name>
<dbReference type="InterPro" id="IPR052462">
    <property type="entry name" value="SLIRP/GR-RBP-like"/>
</dbReference>
<dbReference type="InterPro" id="IPR036020">
    <property type="entry name" value="WW_dom_sf"/>
</dbReference>
<comment type="caution">
    <text evidence="6">The sequence shown here is derived from an EMBL/GenBank/DDBJ whole genome shotgun (WGS) entry which is preliminary data.</text>
</comment>
<dbReference type="InterPro" id="IPR001202">
    <property type="entry name" value="WW_dom"/>
</dbReference>
<feature type="region of interest" description="Disordered" evidence="3">
    <location>
        <begin position="224"/>
        <end position="264"/>
    </location>
</feature>
<evidence type="ECO:0000259" key="4">
    <source>
        <dbReference type="PROSITE" id="PS50020"/>
    </source>
</evidence>
<feature type="compositionally biased region" description="Low complexity" evidence="3">
    <location>
        <begin position="10"/>
        <end position="25"/>
    </location>
</feature>
<dbReference type="SMART" id="SM00360">
    <property type="entry name" value="RRM"/>
    <property type="match status" value="1"/>
</dbReference>
<organism evidence="6 7">
    <name type="scientific">Lagenidium giganteum</name>
    <dbReference type="NCBI Taxonomy" id="4803"/>
    <lineage>
        <taxon>Eukaryota</taxon>
        <taxon>Sar</taxon>
        <taxon>Stramenopiles</taxon>
        <taxon>Oomycota</taxon>
        <taxon>Peronosporomycetes</taxon>
        <taxon>Pythiales</taxon>
        <taxon>Pythiaceae</taxon>
    </lineage>
</organism>
<keyword evidence="1 2" id="KW-0694">RNA-binding</keyword>
<keyword evidence="7" id="KW-1185">Reference proteome</keyword>
<evidence type="ECO:0000313" key="6">
    <source>
        <dbReference type="EMBL" id="DAZ97996.1"/>
    </source>
</evidence>
<evidence type="ECO:0000256" key="2">
    <source>
        <dbReference type="PROSITE-ProRule" id="PRU00176"/>
    </source>
</evidence>
<dbReference type="FunFam" id="3.30.70.330:FF:000237">
    <property type="entry name" value="CUGBP Elav-like family member 2"/>
    <property type="match status" value="1"/>
</dbReference>
<evidence type="ECO:0000256" key="3">
    <source>
        <dbReference type="SAM" id="MobiDB-lite"/>
    </source>
</evidence>
<dbReference type="PANTHER" id="PTHR48027">
    <property type="entry name" value="HETEROGENEOUS NUCLEAR RIBONUCLEOPROTEIN 87F-RELATED"/>
    <property type="match status" value="1"/>
</dbReference>
<dbReference type="InterPro" id="IPR035979">
    <property type="entry name" value="RBD_domain_sf"/>
</dbReference>
<dbReference type="CDD" id="cd12362">
    <property type="entry name" value="RRM3_CELF1-6"/>
    <property type="match status" value="1"/>
</dbReference>
<feature type="domain" description="WW" evidence="4">
    <location>
        <begin position="22"/>
        <end position="55"/>
    </location>
</feature>
<dbReference type="Proteomes" id="UP001146120">
    <property type="component" value="Unassembled WGS sequence"/>
</dbReference>
<dbReference type="SMART" id="SM00456">
    <property type="entry name" value="WW"/>
    <property type="match status" value="1"/>
</dbReference>
<dbReference type="Gene3D" id="3.30.70.330">
    <property type="match status" value="1"/>
</dbReference>
<proteinExistence type="predicted"/>
<dbReference type="InterPro" id="IPR012677">
    <property type="entry name" value="Nucleotide-bd_a/b_plait_sf"/>
</dbReference>
<evidence type="ECO:0000256" key="1">
    <source>
        <dbReference type="ARBA" id="ARBA00022884"/>
    </source>
</evidence>
<feature type="compositionally biased region" description="Low complexity" evidence="3">
    <location>
        <begin position="61"/>
        <end position="76"/>
    </location>
</feature>
<dbReference type="GO" id="GO:0003723">
    <property type="term" value="F:RNA binding"/>
    <property type="evidence" value="ECO:0007669"/>
    <property type="project" value="UniProtKB-UniRule"/>
</dbReference>
<dbReference type="SUPFAM" id="SSF54928">
    <property type="entry name" value="RNA-binding domain, RBD"/>
    <property type="match status" value="1"/>
</dbReference>
<dbReference type="PROSITE" id="PS01159">
    <property type="entry name" value="WW_DOMAIN_1"/>
    <property type="match status" value="1"/>
</dbReference>
<gene>
    <name evidence="6" type="ORF">N0F65_005154</name>
</gene>
<evidence type="ECO:0008006" key="8">
    <source>
        <dbReference type="Google" id="ProtNLM"/>
    </source>
</evidence>
<dbReference type="Gene3D" id="2.20.70.10">
    <property type="match status" value="1"/>
</dbReference>
<dbReference type="PROSITE" id="PS50102">
    <property type="entry name" value="RRM"/>
    <property type="match status" value="1"/>
</dbReference>
<dbReference type="Pfam" id="PF00397">
    <property type="entry name" value="WW"/>
    <property type="match status" value="1"/>
</dbReference>
<dbReference type="SUPFAM" id="SSF51045">
    <property type="entry name" value="WW domain"/>
    <property type="match status" value="1"/>
</dbReference>
<feature type="region of interest" description="Disordered" evidence="3">
    <location>
        <begin position="61"/>
        <end position="82"/>
    </location>
</feature>
<sequence length="264" mass="27845">MADQGDAHAHTAAPHTGAEGAAPAGSQWSEHSAPDGRKYYYNGVTGESTWERPAEFVVPQASAPRSGGSTGSASGAPQQVAGAYQQPHQVQQAYGSYPQPYGQPMSYPPPYGNAGGYMYPYPQPYGYAPQVAGPGPPIQTTESGQGPPGCNLFVFHIPNDMTNQDLFNYFATFGNVISARIMVEKETGRSRGFGFVSYDNPGSAEAAIKGMNGFQVGRKRLKVQHKKEKSPGQNMFGDMPAHGEAASGEIPPASTQASLPTGNV</sequence>
<evidence type="ECO:0000259" key="5">
    <source>
        <dbReference type="PROSITE" id="PS50102"/>
    </source>
</evidence>
<dbReference type="InterPro" id="IPR000504">
    <property type="entry name" value="RRM_dom"/>
</dbReference>
<dbReference type="CDD" id="cd00201">
    <property type="entry name" value="WW"/>
    <property type="match status" value="1"/>
</dbReference>
<feature type="domain" description="RRM" evidence="5">
    <location>
        <begin position="150"/>
        <end position="228"/>
    </location>
</feature>
<evidence type="ECO:0000313" key="7">
    <source>
        <dbReference type="Proteomes" id="UP001146120"/>
    </source>
</evidence>